<accession>A0ACB7TJX6</accession>
<name>A0ACB7TJX6_HYAAI</name>
<protein>
    <submittedName>
        <fullName evidence="1">Uncharacterized protein</fullName>
    </submittedName>
</protein>
<sequence length="82" mass="9155">MPYYPQRQEKMFLICEDAELRPNEPATFLVGLVLHAKRKKPRAPFPAESPVVTAPGLCREVAGSVLCGALRRVRWQCWGCGG</sequence>
<comment type="caution">
    <text evidence="1">The sequence shown here is derived from an EMBL/GenBank/DDBJ whole genome shotgun (WGS) entry which is preliminary data.</text>
</comment>
<evidence type="ECO:0000313" key="2">
    <source>
        <dbReference type="Proteomes" id="UP000821845"/>
    </source>
</evidence>
<dbReference type="Proteomes" id="UP000821845">
    <property type="component" value="Chromosome 1"/>
</dbReference>
<gene>
    <name evidence="1" type="ORF">HPB50_021852</name>
</gene>
<keyword evidence="2" id="KW-1185">Reference proteome</keyword>
<dbReference type="EMBL" id="CM023481">
    <property type="protein sequence ID" value="KAH6947867.1"/>
    <property type="molecule type" value="Genomic_DNA"/>
</dbReference>
<reference evidence="1" key="1">
    <citation type="submission" date="2020-05" db="EMBL/GenBank/DDBJ databases">
        <title>Large-scale comparative analyses of tick genomes elucidate their genetic diversity and vector capacities.</title>
        <authorList>
            <person name="Jia N."/>
            <person name="Wang J."/>
            <person name="Shi W."/>
            <person name="Du L."/>
            <person name="Sun Y."/>
            <person name="Zhan W."/>
            <person name="Jiang J."/>
            <person name="Wang Q."/>
            <person name="Zhang B."/>
            <person name="Ji P."/>
            <person name="Sakyi L.B."/>
            <person name="Cui X."/>
            <person name="Yuan T."/>
            <person name="Jiang B."/>
            <person name="Yang W."/>
            <person name="Lam T.T.-Y."/>
            <person name="Chang Q."/>
            <person name="Ding S."/>
            <person name="Wang X."/>
            <person name="Zhu J."/>
            <person name="Ruan X."/>
            <person name="Zhao L."/>
            <person name="Wei J."/>
            <person name="Que T."/>
            <person name="Du C."/>
            <person name="Cheng J."/>
            <person name="Dai P."/>
            <person name="Han X."/>
            <person name="Huang E."/>
            <person name="Gao Y."/>
            <person name="Liu J."/>
            <person name="Shao H."/>
            <person name="Ye R."/>
            <person name="Li L."/>
            <person name="Wei W."/>
            <person name="Wang X."/>
            <person name="Wang C."/>
            <person name="Yang T."/>
            <person name="Huo Q."/>
            <person name="Li W."/>
            <person name="Guo W."/>
            <person name="Chen H."/>
            <person name="Zhou L."/>
            <person name="Ni X."/>
            <person name="Tian J."/>
            <person name="Zhou Y."/>
            <person name="Sheng Y."/>
            <person name="Liu T."/>
            <person name="Pan Y."/>
            <person name="Xia L."/>
            <person name="Li J."/>
            <person name="Zhao F."/>
            <person name="Cao W."/>
        </authorList>
    </citation>
    <scope>NUCLEOTIDE SEQUENCE</scope>
    <source>
        <strain evidence="1">Hyas-2018</strain>
    </source>
</reference>
<organism evidence="1 2">
    <name type="scientific">Hyalomma asiaticum</name>
    <name type="common">Tick</name>
    <dbReference type="NCBI Taxonomy" id="266040"/>
    <lineage>
        <taxon>Eukaryota</taxon>
        <taxon>Metazoa</taxon>
        <taxon>Ecdysozoa</taxon>
        <taxon>Arthropoda</taxon>
        <taxon>Chelicerata</taxon>
        <taxon>Arachnida</taxon>
        <taxon>Acari</taxon>
        <taxon>Parasitiformes</taxon>
        <taxon>Ixodida</taxon>
        <taxon>Ixodoidea</taxon>
        <taxon>Ixodidae</taxon>
        <taxon>Hyalomminae</taxon>
        <taxon>Hyalomma</taxon>
    </lineage>
</organism>
<proteinExistence type="predicted"/>
<evidence type="ECO:0000313" key="1">
    <source>
        <dbReference type="EMBL" id="KAH6947867.1"/>
    </source>
</evidence>